<dbReference type="OrthoDB" id="10044044at2759"/>
<dbReference type="HOGENOM" id="CLU_074846_1_1_1"/>
<evidence type="ECO:0000256" key="1">
    <source>
        <dbReference type="SAM" id="MobiDB-lite"/>
    </source>
</evidence>
<dbReference type="PANTHER" id="PTHR38048:SF1">
    <property type="entry name" value="HEMERYTHRIN-LIKE DOMAIN-CONTAINING PROTEIN"/>
    <property type="match status" value="1"/>
</dbReference>
<dbReference type="CDD" id="cd12108">
    <property type="entry name" value="Hr-like"/>
    <property type="match status" value="1"/>
</dbReference>
<dbReference type="InterPro" id="IPR053206">
    <property type="entry name" value="Dimeric_xanthone_biosynth"/>
</dbReference>
<evidence type="ECO:0000313" key="3">
    <source>
        <dbReference type="EMBL" id="KIW11819.1"/>
    </source>
</evidence>
<evidence type="ECO:0000259" key="2">
    <source>
        <dbReference type="Pfam" id="PF01814"/>
    </source>
</evidence>
<dbReference type="AlphaFoldDB" id="A0A0D2BKM0"/>
<reference evidence="3 4" key="1">
    <citation type="submission" date="2015-01" db="EMBL/GenBank/DDBJ databases">
        <title>The Genome Sequence of Exophiala spinifera CBS89968.</title>
        <authorList>
            <consortium name="The Broad Institute Genomics Platform"/>
            <person name="Cuomo C."/>
            <person name="de Hoog S."/>
            <person name="Gorbushina A."/>
            <person name="Stielow B."/>
            <person name="Teixiera M."/>
            <person name="Abouelleil A."/>
            <person name="Chapman S.B."/>
            <person name="Priest M."/>
            <person name="Young S.K."/>
            <person name="Wortman J."/>
            <person name="Nusbaum C."/>
            <person name="Birren B."/>
        </authorList>
    </citation>
    <scope>NUCLEOTIDE SEQUENCE [LARGE SCALE GENOMIC DNA]</scope>
    <source>
        <strain evidence="3 4">CBS 89968</strain>
    </source>
</reference>
<dbReference type="EMBL" id="KN847498">
    <property type="protein sequence ID" value="KIW11819.1"/>
    <property type="molecule type" value="Genomic_DNA"/>
</dbReference>
<feature type="region of interest" description="Disordered" evidence="1">
    <location>
        <begin position="1"/>
        <end position="35"/>
    </location>
</feature>
<dbReference type="Proteomes" id="UP000053328">
    <property type="component" value="Unassembled WGS sequence"/>
</dbReference>
<organism evidence="3 4">
    <name type="scientific">Exophiala spinifera</name>
    <dbReference type="NCBI Taxonomy" id="91928"/>
    <lineage>
        <taxon>Eukaryota</taxon>
        <taxon>Fungi</taxon>
        <taxon>Dikarya</taxon>
        <taxon>Ascomycota</taxon>
        <taxon>Pezizomycotina</taxon>
        <taxon>Eurotiomycetes</taxon>
        <taxon>Chaetothyriomycetidae</taxon>
        <taxon>Chaetothyriales</taxon>
        <taxon>Herpotrichiellaceae</taxon>
        <taxon>Exophiala</taxon>
    </lineage>
</organism>
<sequence length="201" mass="23537">MDKRKSDGTKMEVEPEQQQLDGDRRSCSCGSSSTVPQLAELSSDDFQAYNRLAELMNLYHNHFRRTWNMLYQICTSGSRPAGVSIRACITQGLQLCQSLTMHHTMEERYVFPVLAERMPQFRENDHLISQHEMIHVGLVKMEEYLDTCLGGERELRWPEVKEIMDSFGEVLWKHLDDEVDQLGAENMRKFWTKEEVLSMDW</sequence>
<feature type="domain" description="Hemerythrin-like" evidence="2">
    <location>
        <begin position="53"/>
        <end position="178"/>
    </location>
</feature>
<dbReference type="Gene3D" id="1.20.120.520">
    <property type="entry name" value="nmb1532 protein domain like"/>
    <property type="match status" value="1"/>
</dbReference>
<dbReference type="PANTHER" id="PTHR38048">
    <property type="entry name" value="EXPRESSED PROTEIN"/>
    <property type="match status" value="1"/>
</dbReference>
<keyword evidence="4" id="KW-1185">Reference proteome</keyword>
<dbReference type="InterPro" id="IPR012312">
    <property type="entry name" value="Hemerythrin-like"/>
</dbReference>
<dbReference type="GeneID" id="27336175"/>
<gene>
    <name evidence="3" type="ORF">PV08_09092</name>
</gene>
<dbReference type="RefSeq" id="XP_016232035.1">
    <property type="nucleotide sequence ID" value="XM_016383412.1"/>
</dbReference>
<protein>
    <recommendedName>
        <fullName evidence="2">Hemerythrin-like domain-containing protein</fullName>
    </recommendedName>
</protein>
<name>A0A0D2BKM0_9EURO</name>
<proteinExistence type="predicted"/>
<evidence type="ECO:0000313" key="4">
    <source>
        <dbReference type="Proteomes" id="UP000053328"/>
    </source>
</evidence>
<dbReference type="VEuPathDB" id="FungiDB:PV08_09092"/>
<accession>A0A0D2BKM0</accession>
<feature type="compositionally biased region" description="Basic and acidic residues" evidence="1">
    <location>
        <begin position="1"/>
        <end position="13"/>
    </location>
</feature>
<dbReference type="Pfam" id="PF01814">
    <property type="entry name" value="Hemerythrin"/>
    <property type="match status" value="1"/>
</dbReference>